<dbReference type="PANTHER" id="PTHR22726:SF8">
    <property type="entry name" value="METALLOPROTEASE YCAL"/>
    <property type="match status" value="1"/>
</dbReference>
<keyword evidence="5 6" id="KW-0482">Metalloprotease</keyword>
<dbReference type="Pfam" id="PF01435">
    <property type="entry name" value="Peptidase_M48"/>
    <property type="match status" value="1"/>
</dbReference>
<keyword evidence="1 6" id="KW-0645">Protease</keyword>
<feature type="signal peptide" evidence="7">
    <location>
        <begin position="1"/>
        <end position="22"/>
    </location>
</feature>
<dbReference type="GO" id="GO:0046872">
    <property type="term" value="F:metal ion binding"/>
    <property type="evidence" value="ECO:0007669"/>
    <property type="project" value="UniProtKB-KW"/>
</dbReference>
<evidence type="ECO:0000256" key="7">
    <source>
        <dbReference type="SAM" id="SignalP"/>
    </source>
</evidence>
<keyword evidence="4 6" id="KW-0862">Zinc</keyword>
<dbReference type="GO" id="GO:0016020">
    <property type="term" value="C:membrane"/>
    <property type="evidence" value="ECO:0007669"/>
    <property type="project" value="TreeGrafter"/>
</dbReference>
<reference evidence="9 10" key="1">
    <citation type="submission" date="2015-07" db="EMBL/GenBank/DDBJ databases">
        <title>Isolation and Genomic Characterization of a Novel Halophilic Metal-Reducing Deltaproteobacterium from the Deep Subsurface.</title>
        <authorList>
            <person name="Badalamenti J.P."/>
            <person name="Summers Z.M."/>
            <person name="Gralnick J.A."/>
            <person name="Bond D.R."/>
        </authorList>
    </citation>
    <scope>NUCLEOTIDE SEQUENCE [LARGE SCALE GENOMIC DNA]</scope>
    <source>
        <strain evidence="9 10">WTL</strain>
    </source>
</reference>
<evidence type="ECO:0000256" key="1">
    <source>
        <dbReference type="ARBA" id="ARBA00022670"/>
    </source>
</evidence>
<dbReference type="RefSeq" id="WP_053549178.1">
    <property type="nucleotide sequence ID" value="NZ_CP010802.1"/>
</dbReference>
<dbReference type="Gene3D" id="3.30.2010.10">
    <property type="entry name" value="Metalloproteases ('zincins'), catalytic domain"/>
    <property type="match status" value="1"/>
</dbReference>
<dbReference type="OrthoDB" id="9810445at2"/>
<organism evidence="9 10">
    <name type="scientific">Desulfuromonas soudanensis</name>
    <dbReference type="NCBI Taxonomy" id="1603606"/>
    <lineage>
        <taxon>Bacteria</taxon>
        <taxon>Pseudomonadati</taxon>
        <taxon>Thermodesulfobacteriota</taxon>
        <taxon>Desulfuromonadia</taxon>
        <taxon>Desulfuromonadales</taxon>
        <taxon>Desulfuromonadaceae</taxon>
        <taxon>Desulfuromonas</taxon>
    </lineage>
</organism>
<keyword evidence="2" id="KW-0479">Metal-binding</keyword>
<protein>
    <submittedName>
        <fullName evidence="9">Peptidase M48</fullName>
    </submittedName>
</protein>
<accession>A0A0M4DEF8</accession>
<comment type="similarity">
    <text evidence="6">Belongs to the peptidase M48 family.</text>
</comment>
<name>A0A0M4DEF8_9BACT</name>
<keyword evidence="7" id="KW-0732">Signal</keyword>
<dbReference type="EMBL" id="CP010802">
    <property type="protein sequence ID" value="ALC14925.1"/>
    <property type="molecule type" value="Genomic_DNA"/>
</dbReference>
<proteinExistence type="inferred from homology"/>
<evidence type="ECO:0000256" key="4">
    <source>
        <dbReference type="ARBA" id="ARBA00022833"/>
    </source>
</evidence>
<dbReference type="InterPro" id="IPR001915">
    <property type="entry name" value="Peptidase_M48"/>
</dbReference>
<comment type="cofactor">
    <cofactor evidence="6">
        <name>Zn(2+)</name>
        <dbReference type="ChEBI" id="CHEBI:29105"/>
    </cofactor>
    <text evidence="6">Binds 1 zinc ion per subunit.</text>
</comment>
<dbReference type="PANTHER" id="PTHR22726">
    <property type="entry name" value="METALLOENDOPEPTIDASE OMA1"/>
    <property type="match status" value="1"/>
</dbReference>
<sequence>MKNSHRFLTGLALILLLGGCTAGGAFDVEKAMGVSGGALLAATLTEESVAQTATLAATELDGKIKVAEANNPYAVRLNRLTQGLAHYDGLNLNFKVYLAPEVNAFAMADGTVRVYSGLFDAMPDDQVLAVIMHEVGHVKLKHSYQQMREKIIGDTAFQAASSVGGYIGALTSSQLGQLGYAAIQARYSQTDELEADTYAVRALHNLGKNPQAMKASILTLEGLYGAGGGFLSSHPSNPRRLEKIDSAIANLPR</sequence>
<evidence type="ECO:0000313" key="10">
    <source>
        <dbReference type="Proteomes" id="UP000057158"/>
    </source>
</evidence>
<keyword evidence="3 6" id="KW-0378">Hydrolase</keyword>
<feature type="chain" id="PRO_5005792177" evidence="7">
    <location>
        <begin position="23"/>
        <end position="253"/>
    </location>
</feature>
<evidence type="ECO:0000256" key="5">
    <source>
        <dbReference type="ARBA" id="ARBA00023049"/>
    </source>
</evidence>
<dbReference type="CDD" id="cd07334">
    <property type="entry name" value="M48C_loiP_like"/>
    <property type="match status" value="1"/>
</dbReference>
<evidence type="ECO:0000256" key="2">
    <source>
        <dbReference type="ARBA" id="ARBA00022723"/>
    </source>
</evidence>
<keyword evidence="10" id="KW-1185">Reference proteome</keyword>
<gene>
    <name evidence="9" type="ORF">DSOUD_0125</name>
</gene>
<dbReference type="GO" id="GO:0004222">
    <property type="term" value="F:metalloendopeptidase activity"/>
    <property type="evidence" value="ECO:0007669"/>
    <property type="project" value="InterPro"/>
</dbReference>
<evidence type="ECO:0000259" key="8">
    <source>
        <dbReference type="Pfam" id="PF01435"/>
    </source>
</evidence>
<evidence type="ECO:0000256" key="6">
    <source>
        <dbReference type="RuleBase" id="RU003983"/>
    </source>
</evidence>
<evidence type="ECO:0000256" key="3">
    <source>
        <dbReference type="ARBA" id="ARBA00022801"/>
    </source>
</evidence>
<evidence type="ECO:0000313" key="9">
    <source>
        <dbReference type="EMBL" id="ALC14925.1"/>
    </source>
</evidence>
<dbReference type="GO" id="GO:0051603">
    <property type="term" value="P:proteolysis involved in protein catabolic process"/>
    <property type="evidence" value="ECO:0007669"/>
    <property type="project" value="TreeGrafter"/>
</dbReference>
<feature type="domain" description="Peptidase M48" evidence="8">
    <location>
        <begin position="95"/>
        <end position="246"/>
    </location>
</feature>
<dbReference type="KEGG" id="des:DSOUD_0125"/>
<dbReference type="InterPro" id="IPR051156">
    <property type="entry name" value="Mito/Outer_Membr_Metalloprot"/>
</dbReference>
<dbReference type="STRING" id="1603606.DSOUD_0125"/>
<dbReference type="PATRIC" id="fig|1603606.3.peg.142"/>
<dbReference type="AlphaFoldDB" id="A0A0M4DEF8"/>
<dbReference type="Proteomes" id="UP000057158">
    <property type="component" value="Chromosome"/>
</dbReference>
<dbReference type="PROSITE" id="PS51257">
    <property type="entry name" value="PROKAR_LIPOPROTEIN"/>
    <property type="match status" value="1"/>
</dbReference>